<feature type="modified residue" description="3-oxoalanine (Ser)" evidence="5">
    <location>
        <position position="92"/>
    </location>
</feature>
<sequence length="514" mass="57727">MAKAKEATFTTMRLNTITTGGATLLTLCSASFPALCQHKQKAQKPNIILIMTDQQRFDAVGYANPVVITPNLDALAKDGVRFCNAYSSTPSSTPARAGLLTGQSPWRHGMLGYGQQAVRYPNEMPQLLLNAGYHTVGVGKMHWHPQRNPRGFEVLLLDESGRVESQGFQSDYRKWFAEQAPTLNPDATGIGWNDHAAGVYALPENIHPTYWTGQTAIEEIKKTPSDKPLFIKVSFARPHSPYDPPKRFLDMYANAKIPAPATCGWDTLFKGRTGPADAAFADLGDAYAINSRRHYYASVTFIDEQIGQVIQALKDKGMYDNSIIIFTSDHGDMMGDHYHWRKTYAYEGSAHIPFLVKYPKGMKATVKPGSKMDIPVELRDVLPTFLDAAGAPIPSEMDGVSLLNPIRSKKAPWRKYIDLEHTTTYEAANYWAALTDGKTKYIWFFDGHEQLFDLKKDPYECNNLSGKPAHQKQLAMWRERMVEHLKERGESFVKDGKLQIRTKPLLYSPNFPKE</sequence>
<comment type="similarity">
    <text evidence="1">Belongs to the sulfatase family.</text>
</comment>
<gene>
    <name evidence="7" type="ORF">CLV25_104178</name>
</gene>
<dbReference type="InterPro" id="IPR017850">
    <property type="entry name" value="Alkaline_phosphatase_core_sf"/>
</dbReference>
<dbReference type="Pfam" id="PF00884">
    <property type="entry name" value="Sulfatase"/>
    <property type="match status" value="1"/>
</dbReference>
<reference evidence="7 8" key="1">
    <citation type="submission" date="2019-03" db="EMBL/GenBank/DDBJ databases">
        <title>Genomic Encyclopedia of Archaeal and Bacterial Type Strains, Phase II (KMG-II): from individual species to whole genera.</title>
        <authorList>
            <person name="Goeker M."/>
        </authorList>
    </citation>
    <scope>NUCLEOTIDE SEQUENCE [LARGE SCALE GENOMIC DNA]</scope>
    <source>
        <strain evidence="7 8">RL-C</strain>
    </source>
</reference>
<protein>
    <submittedName>
        <fullName evidence="7">Arylsulfatase A-like enzyme</fullName>
    </submittedName>
</protein>
<dbReference type="Proteomes" id="UP000294830">
    <property type="component" value="Unassembled WGS sequence"/>
</dbReference>
<keyword evidence="3" id="KW-0378">Hydrolase</keyword>
<evidence type="ECO:0000313" key="8">
    <source>
        <dbReference type="Proteomes" id="UP000294830"/>
    </source>
</evidence>
<name>A0A4R2EN16_9BACT</name>
<dbReference type="GO" id="GO:0046872">
    <property type="term" value="F:metal ion binding"/>
    <property type="evidence" value="ECO:0007669"/>
    <property type="project" value="UniProtKB-KW"/>
</dbReference>
<accession>A0A4R2EN16</accession>
<dbReference type="PANTHER" id="PTHR42693">
    <property type="entry name" value="ARYLSULFATASE FAMILY MEMBER"/>
    <property type="match status" value="1"/>
</dbReference>
<evidence type="ECO:0000256" key="4">
    <source>
        <dbReference type="ARBA" id="ARBA00022837"/>
    </source>
</evidence>
<organism evidence="7 8">
    <name type="scientific">Acetobacteroides hydrogenigenes</name>
    <dbReference type="NCBI Taxonomy" id="979970"/>
    <lineage>
        <taxon>Bacteria</taxon>
        <taxon>Pseudomonadati</taxon>
        <taxon>Bacteroidota</taxon>
        <taxon>Bacteroidia</taxon>
        <taxon>Bacteroidales</taxon>
        <taxon>Rikenellaceae</taxon>
        <taxon>Acetobacteroides</taxon>
    </lineage>
</organism>
<dbReference type="PANTHER" id="PTHR42693:SF53">
    <property type="entry name" value="ENDO-4-O-SULFATASE"/>
    <property type="match status" value="1"/>
</dbReference>
<evidence type="ECO:0000256" key="1">
    <source>
        <dbReference type="ARBA" id="ARBA00008779"/>
    </source>
</evidence>
<keyword evidence="4" id="KW-0106">Calcium</keyword>
<evidence type="ECO:0000256" key="3">
    <source>
        <dbReference type="ARBA" id="ARBA00022801"/>
    </source>
</evidence>
<comment type="PTM">
    <text evidence="5">The conversion to 3-oxoalanine (also known as C-formylglycine, FGly), of a serine or cysteine residue in prokaryotes and of a cysteine residue in eukaryotes, is critical for catalytic activity.</text>
</comment>
<dbReference type="InterPro" id="IPR024607">
    <property type="entry name" value="Sulfatase_CS"/>
</dbReference>
<dbReference type="EMBL" id="SLWB01000004">
    <property type="protein sequence ID" value="TCN70223.1"/>
    <property type="molecule type" value="Genomic_DNA"/>
</dbReference>
<keyword evidence="8" id="KW-1185">Reference proteome</keyword>
<keyword evidence="2" id="KW-0479">Metal-binding</keyword>
<evidence type="ECO:0000256" key="5">
    <source>
        <dbReference type="PIRSR" id="PIRSR600917-52"/>
    </source>
</evidence>
<dbReference type="SUPFAM" id="SSF53649">
    <property type="entry name" value="Alkaline phosphatase-like"/>
    <property type="match status" value="1"/>
</dbReference>
<dbReference type="InterPro" id="IPR000917">
    <property type="entry name" value="Sulfatase_N"/>
</dbReference>
<dbReference type="RefSeq" id="WP_243649602.1">
    <property type="nucleotide sequence ID" value="NZ_SLWB01000004.1"/>
</dbReference>
<dbReference type="GO" id="GO:0004065">
    <property type="term" value="F:arylsulfatase activity"/>
    <property type="evidence" value="ECO:0007669"/>
    <property type="project" value="TreeGrafter"/>
</dbReference>
<dbReference type="PROSITE" id="PS00149">
    <property type="entry name" value="SULFATASE_2"/>
    <property type="match status" value="1"/>
</dbReference>
<dbReference type="Gene3D" id="3.40.720.10">
    <property type="entry name" value="Alkaline Phosphatase, subunit A"/>
    <property type="match status" value="1"/>
</dbReference>
<feature type="domain" description="Sulfatase N-terminal" evidence="6">
    <location>
        <begin position="45"/>
        <end position="391"/>
    </location>
</feature>
<dbReference type="NCBIfam" id="NF010322">
    <property type="entry name" value="PRK13759.1"/>
    <property type="match status" value="1"/>
</dbReference>
<evidence type="ECO:0000256" key="2">
    <source>
        <dbReference type="ARBA" id="ARBA00022723"/>
    </source>
</evidence>
<comment type="caution">
    <text evidence="7">The sequence shown here is derived from an EMBL/GenBank/DDBJ whole genome shotgun (WGS) entry which is preliminary data.</text>
</comment>
<dbReference type="AlphaFoldDB" id="A0A4R2EN16"/>
<dbReference type="InterPro" id="IPR050738">
    <property type="entry name" value="Sulfatase"/>
</dbReference>
<evidence type="ECO:0000259" key="6">
    <source>
        <dbReference type="Pfam" id="PF00884"/>
    </source>
</evidence>
<dbReference type="PROSITE" id="PS00523">
    <property type="entry name" value="SULFATASE_1"/>
    <property type="match status" value="1"/>
</dbReference>
<evidence type="ECO:0000313" key="7">
    <source>
        <dbReference type="EMBL" id="TCN70223.1"/>
    </source>
</evidence>
<proteinExistence type="inferred from homology"/>